<dbReference type="OrthoDB" id="671439at2759"/>
<dbReference type="InterPro" id="IPR036514">
    <property type="entry name" value="SGNH_hydro_sf"/>
</dbReference>
<feature type="domain" description="SGNH hydrolase-type esterase" evidence="2">
    <location>
        <begin position="10"/>
        <end position="203"/>
    </location>
</feature>
<dbReference type="Proteomes" id="UP000266673">
    <property type="component" value="Unassembled WGS sequence"/>
</dbReference>
<dbReference type="PANTHER" id="PTHR14209:SF19">
    <property type="entry name" value="ISOAMYL ACETATE-HYDROLYZING ESTERASE 1 HOMOLOG"/>
    <property type="match status" value="1"/>
</dbReference>
<dbReference type="InterPro" id="IPR045136">
    <property type="entry name" value="Iah1-like"/>
</dbReference>
<gene>
    <name evidence="3" type="ORF">C2G38_1964513</name>
</gene>
<protein>
    <submittedName>
        <fullName evidence="3">SGNH hydrolase</fullName>
    </submittedName>
</protein>
<proteinExistence type="predicted"/>
<dbReference type="CDD" id="cd01838">
    <property type="entry name" value="Isoamyl_acetate_hydrolase_like"/>
    <property type="match status" value="1"/>
</dbReference>
<accession>A0A397VC46</accession>
<sequence length="254" mass="28963">MNPLYNQIVLFGDSITQYGHDPETNGWVAALQSSYVRKLEVLNRGFSGYNTEWAKILLPQLLPKNYSPSNFPKIILLIIFFGANDAVIESSIQHVNIDKYKENLIYMVNLIKNPTSPYYNPETKILLITPPPMDENSWEETCASKGDEMNRKADITKKYAEVCVETALELNVPVVNLWKIINDHVTVKDYLSDGLHLNSLGNKTLFISVMDVIKSSWPDIDPENVQDLFPNWRDVDPKILESSLKLGNFVPYQP</sequence>
<dbReference type="Pfam" id="PF13472">
    <property type="entry name" value="Lipase_GDSL_2"/>
    <property type="match status" value="1"/>
</dbReference>
<evidence type="ECO:0000256" key="1">
    <source>
        <dbReference type="ARBA" id="ARBA00022801"/>
    </source>
</evidence>
<keyword evidence="4" id="KW-1185">Reference proteome</keyword>
<reference evidence="3 4" key="1">
    <citation type="submission" date="2018-06" db="EMBL/GenBank/DDBJ databases">
        <title>Comparative genomics reveals the genomic features of Rhizophagus irregularis, R. cerebriforme, R. diaphanum and Gigaspora rosea, and their symbiotic lifestyle signature.</title>
        <authorList>
            <person name="Morin E."/>
            <person name="San Clemente H."/>
            <person name="Chen E.C.H."/>
            <person name="De La Providencia I."/>
            <person name="Hainaut M."/>
            <person name="Kuo A."/>
            <person name="Kohler A."/>
            <person name="Murat C."/>
            <person name="Tang N."/>
            <person name="Roy S."/>
            <person name="Loubradou J."/>
            <person name="Henrissat B."/>
            <person name="Grigoriev I.V."/>
            <person name="Corradi N."/>
            <person name="Roux C."/>
            <person name="Martin F.M."/>
        </authorList>
    </citation>
    <scope>NUCLEOTIDE SEQUENCE [LARGE SCALE GENOMIC DNA]</scope>
    <source>
        <strain evidence="3 4">DAOM 194757</strain>
    </source>
</reference>
<evidence type="ECO:0000313" key="4">
    <source>
        <dbReference type="Proteomes" id="UP000266673"/>
    </source>
</evidence>
<dbReference type="Gene3D" id="3.40.50.1110">
    <property type="entry name" value="SGNH hydrolase"/>
    <property type="match status" value="1"/>
</dbReference>
<organism evidence="3 4">
    <name type="scientific">Gigaspora rosea</name>
    <dbReference type="NCBI Taxonomy" id="44941"/>
    <lineage>
        <taxon>Eukaryota</taxon>
        <taxon>Fungi</taxon>
        <taxon>Fungi incertae sedis</taxon>
        <taxon>Mucoromycota</taxon>
        <taxon>Glomeromycotina</taxon>
        <taxon>Glomeromycetes</taxon>
        <taxon>Diversisporales</taxon>
        <taxon>Gigasporaceae</taxon>
        <taxon>Gigaspora</taxon>
    </lineage>
</organism>
<dbReference type="AlphaFoldDB" id="A0A397VC46"/>
<dbReference type="SUPFAM" id="SSF52266">
    <property type="entry name" value="SGNH hydrolase"/>
    <property type="match status" value="1"/>
</dbReference>
<comment type="caution">
    <text evidence="3">The sequence shown here is derived from an EMBL/GenBank/DDBJ whole genome shotgun (WGS) entry which is preliminary data.</text>
</comment>
<name>A0A397VC46_9GLOM</name>
<dbReference type="InterPro" id="IPR013830">
    <property type="entry name" value="SGNH_hydro"/>
</dbReference>
<evidence type="ECO:0000313" key="3">
    <source>
        <dbReference type="EMBL" id="RIB20045.1"/>
    </source>
</evidence>
<keyword evidence="1 3" id="KW-0378">Hydrolase</keyword>
<dbReference type="GO" id="GO:0016787">
    <property type="term" value="F:hydrolase activity"/>
    <property type="evidence" value="ECO:0007669"/>
    <property type="project" value="UniProtKB-KW"/>
</dbReference>
<evidence type="ECO:0000259" key="2">
    <source>
        <dbReference type="Pfam" id="PF13472"/>
    </source>
</evidence>
<dbReference type="STRING" id="44941.A0A397VC46"/>
<dbReference type="EMBL" id="QKWP01000439">
    <property type="protein sequence ID" value="RIB20045.1"/>
    <property type="molecule type" value="Genomic_DNA"/>
</dbReference>
<dbReference type="PANTHER" id="PTHR14209">
    <property type="entry name" value="ISOAMYL ACETATE-HYDROLYZING ESTERASE 1"/>
    <property type="match status" value="1"/>
</dbReference>
<dbReference type="FunFam" id="3.40.50.1110:FF:000002">
    <property type="entry name" value="isoamyl acetate-hydrolyzing esterase 1 homolog"/>
    <property type="match status" value="1"/>
</dbReference>